<evidence type="ECO:0000313" key="4">
    <source>
        <dbReference type="Proteomes" id="UP000258309"/>
    </source>
</evidence>
<dbReference type="OrthoDB" id="2130169at2759"/>
<evidence type="ECO:0008006" key="5">
    <source>
        <dbReference type="Google" id="ProtNLM"/>
    </source>
</evidence>
<name>A0A3E2H4G8_SCYLI</name>
<feature type="non-terminal residue" evidence="3">
    <location>
        <position position="338"/>
    </location>
</feature>
<dbReference type="Proteomes" id="UP000258309">
    <property type="component" value="Unassembled WGS sequence"/>
</dbReference>
<feature type="domain" description="NAD-dependent epimerase/dehydratase" evidence="1">
    <location>
        <begin position="160"/>
        <end position="226"/>
    </location>
</feature>
<keyword evidence="4" id="KW-1185">Reference proteome</keyword>
<dbReference type="InterPro" id="IPR016040">
    <property type="entry name" value="NAD(P)-bd_dom"/>
</dbReference>
<feature type="domain" description="NAD(P)-binding" evidence="2">
    <location>
        <begin position="10"/>
        <end position="77"/>
    </location>
</feature>
<reference evidence="3 4" key="1">
    <citation type="submission" date="2018-05" db="EMBL/GenBank/DDBJ databases">
        <title>Draft genome sequence of Scytalidium lignicola DSM 105466, a ubiquitous saprotrophic fungus.</title>
        <authorList>
            <person name="Buettner E."/>
            <person name="Gebauer A.M."/>
            <person name="Hofrichter M."/>
            <person name="Liers C."/>
            <person name="Kellner H."/>
        </authorList>
    </citation>
    <scope>NUCLEOTIDE SEQUENCE [LARGE SCALE GENOMIC DNA]</scope>
    <source>
        <strain evidence="3 4">DSM 105466</strain>
    </source>
</reference>
<evidence type="ECO:0000313" key="3">
    <source>
        <dbReference type="EMBL" id="RFU28296.1"/>
    </source>
</evidence>
<gene>
    <name evidence="3" type="ORF">B7463_g8034</name>
</gene>
<accession>A0A3E2H4G8</accession>
<dbReference type="AlphaFoldDB" id="A0A3E2H4G8"/>
<dbReference type="InterPro" id="IPR036291">
    <property type="entry name" value="NAD(P)-bd_dom_sf"/>
</dbReference>
<comment type="caution">
    <text evidence="3">The sequence shown here is derived from an EMBL/GenBank/DDBJ whole genome shotgun (WGS) entry which is preliminary data.</text>
</comment>
<protein>
    <recommendedName>
        <fullName evidence="5">NAD(P)-binding domain-containing protein</fullName>
    </recommendedName>
</protein>
<evidence type="ECO:0000259" key="2">
    <source>
        <dbReference type="Pfam" id="PF13460"/>
    </source>
</evidence>
<dbReference type="PANTHER" id="PTHR48079:SF6">
    <property type="entry name" value="NAD(P)-BINDING DOMAIN-CONTAINING PROTEIN-RELATED"/>
    <property type="match status" value="1"/>
</dbReference>
<proteinExistence type="predicted"/>
<dbReference type="Gene3D" id="3.40.50.720">
    <property type="entry name" value="NAD(P)-binding Rossmann-like Domain"/>
    <property type="match status" value="1"/>
</dbReference>
<dbReference type="STRING" id="5539.A0A3E2H4G8"/>
<dbReference type="InterPro" id="IPR051783">
    <property type="entry name" value="NAD(P)-dependent_oxidoreduct"/>
</dbReference>
<dbReference type="OMA" id="DEREQTW"/>
<dbReference type="Pfam" id="PF01370">
    <property type="entry name" value="Epimerase"/>
    <property type="match status" value="1"/>
</dbReference>
<dbReference type="Pfam" id="PF13460">
    <property type="entry name" value="NAD_binding_10"/>
    <property type="match status" value="1"/>
</dbReference>
<dbReference type="SUPFAM" id="SSF51735">
    <property type="entry name" value="NAD(P)-binding Rossmann-fold domains"/>
    <property type="match status" value="1"/>
</dbReference>
<dbReference type="InterPro" id="IPR001509">
    <property type="entry name" value="Epimerase_deHydtase"/>
</dbReference>
<feature type="non-terminal residue" evidence="3">
    <location>
        <position position="1"/>
    </location>
</feature>
<dbReference type="PANTHER" id="PTHR48079">
    <property type="entry name" value="PROTEIN YEEZ"/>
    <property type="match status" value="1"/>
</dbReference>
<organism evidence="3 4">
    <name type="scientific">Scytalidium lignicola</name>
    <name type="common">Hyphomycete</name>
    <dbReference type="NCBI Taxonomy" id="5539"/>
    <lineage>
        <taxon>Eukaryota</taxon>
        <taxon>Fungi</taxon>
        <taxon>Dikarya</taxon>
        <taxon>Ascomycota</taxon>
        <taxon>Pezizomycotina</taxon>
        <taxon>Leotiomycetes</taxon>
        <taxon>Leotiomycetes incertae sedis</taxon>
        <taxon>Scytalidium</taxon>
    </lineage>
</organism>
<evidence type="ECO:0000259" key="1">
    <source>
        <dbReference type="Pfam" id="PF01370"/>
    </source>
</evidence>
<sequence>MSTQKLFLTGATGYIGGSVLEGIIKKYEDLEITALLRSPTPEFKRRYPKVQIVVGDFDSFDVIAKAANAADIVIHMGDIDHPGCAAAILSGLSKKLNPSFLIHLSGTGCISDEREQTWEGKPNPHVWNDIDEINGIYGLPDSARHHAIDRDIMDVSNGLVHTAIICPPDIYGQNMGIGNRSTYMVPEYVKVVLEKKQAFYLGTGENIRAVTHISDVVEIFLLLLGEAIRGGGNAQWGKQGFYFAVAEEVKWIQVAEAINKLGIGQGWLPADSKAVSWTKDQVNELMPWFPGIALYIWGSNSRAESARAKKLGWIPHAPSFWEALDEDVRIAVQKAKSS</sequence>
<dbReference type="GO" id="GO:0005737">
    <property type="term" value="C:cytoplasm"/>
    <property type="evidence" value="ECO:0007669"/>
    <property type="project" value="TreeGrafter"/>
</dbReference>
<dbReference type="EMBL" id="NCSJ02000168">
    <property type="protein sequence ID" value="RFU28296.1"/>
    <property type="molecule type" value="Genomic_DNA"/>
</dbReference>
<dbReference type="GO" id="GO:0004029">
    <property type="term" value="F:aldehyde dehydrogenase (NAD+) activity"/>
    <property type="evidence" value="ECO:0007669"/>
    <property type="project" value="TreeGrafter"/>
</dbReference>